<keyword evidence="16" id="KW-0675">Receptor</keyword>
<protein>
    <submittedName>
        <fullName evidence="16">TonB-dependent receptor</fullName>
    </submittedName>
</protein>
<dbReference type="InterPro" id="IPR039426">
    <property type="entry name" value="TonB-dep_rcpt-like"/>
</dbReference>
<dbReference type="AlphaFoldDB" id="A0A059FGT7"/>
<keyword evidence="10 11" id="KW-0998">Cell outer membrane</keyword>
<keyword evidence="2 11" id="KW-0813">Transport</keyword>
<evidence type="ECO:0000259" key="14">
    <source>
        <dbReference type="Pfam" id="PF00593"/>
    </source>
</evidence>
<evidence type="ECO:0000259" key="15">
    <source>
        <dbReference type="Pfam" id="PF07715"/>
    </source>
</evidence>
<dbReference type="SUPFAM" id="SSF56935">
    <property type="entry name" value="Porins"/>
    <property type="match status" value="1"/>
</dbReference>
<reference evidence="16 17" key="1">
    <citation type="journal article" date="2014" name="Antonie Van Leeuwenhoek">
        <title>Hyphomonas beringensis sp. nov. and Hyphomonas chukchiensis sp. nov., isolated from surface seawater of the Bering Sea and Chukchi Sea.</title>
        <authorList>
            <person name="Li C."/>
            <person name="Lai Q."/>
            <person name="Li G."/>
            <person name="Dong C."/>
            <person name="Wang J."/>
            <person name="Liao Y."/>
            <person name="Shao Z."/>
        </authorList>
    </citation>
    <scope>NUCLEOTIDE SEQUENCE [LARGE SCALE GENOMIC DNA]</scope>
    <source>
        <strain evidence="16 17">VP2</strain>
    </source>
</reference>
<feature type="domain" description="TonB-dependent receptor plug" evidence="15">
    <location>
        <begin position="62"/>
        <end position="170"/>
    </location>
</feature>
<feature type="chain" id="PRO_5001577364" evidence="13">
    <location>
        <begin position="33"/>
        <end position="740"/>
    </location>
</feature>
<dbReference type="PROSITE" id="PS52016">
    <property type="entry name" value="TONB_DEPENDENT_REC_3"/>
    <property type="match status" value="1"/>
</dbReference>
<evidence type="ECO:0000256" key="11">
    <source>
        <dbReference type="PROSITE-ProRule" id="PRU01360"/>
    </source>
</evidence>
<keyword evidence="6" id="KW-0408">Iron</keyword>
<dbReference type="PANTHER" id="PTHR32552">
    <property type="entry name" value="FERRICHROME IRON RECEPTOR-RELATED"/>
    <property type="match status" value="1"/>
</dbReference>
<evidence type="ECO:0000256" key="13">
    <source>
        <dbReference type="SAM" id="SignalP"/>
    </source>
</evidence>
<accession>A0A059FGT7</accession>
<proteinExistence type="inferred from homology"/>
<dbReference type="InterPro" id="IPR000531">
    <property type="entry name" value="Beta-barrel_TonB"/>
</dbReference>
<evidence type="ECO:0000313" key="16">
    <source>
        <dbReference type="EMBL" id="KCZ89751.1"/>
    </source>
</evidence>
<dbReference type="Pfam" id="PF00593">
    <property type="entry name" value="TonB_dep_Rec_b-barrel"/>
    <property type="match status" value="1"/>
</dbReference>
<keyword evidence="4" id="KW-0410">Iron transport</keyword>
<comment type="similarity">
    <text evidence="11 12">Belongs to the TonB-dependent receptor family.</text>
</comment>
<comment type="caution">
    <text evidence="16">The sequence shown here is derived from an EMBL/GenBank/DDBJ whole genome shotgun (WGS) entry which is preliminary data.</text>
</comment>
<dbReference type="Proteomes" id="UP000024816">
    <property type="component" value="Unassembled WGS sequence"/>
</dbReference>
<gene>
    <name evidence="16" type="ORF">HJA_05852</name>
</gene>
<keyword evidence="7" id="KW-0406">Ion transport</keyword>
<sequence length="740" mass="80144">MKVFNMSKTKLFLTTAMLPAIALIATSQVAQAQEDSSTENPADERYVLQSVTVTASKREEDILDAPYSISALTGDALEKIGANEYRDYLTTVPGVALVDGGIGISNVIIRGLATTPGGSNLGGTVVTYFDEVALNGGLRAIEVEPVDIDRIEVLRGPQGTYYGAGSLGGTLRVLPKHPDLDTYSAELSGTVSSVDGADDLGTNVVGTVNLPIAAGKAALRGSLFQRDEAAYVKNLETGQKVGSGTIEGGRIALKMEPTDNLDILLQAVTQSTVADGRRVREPYENAGNAQRRRGDERDDTDLTLYNANVGYDFGKVRLDSASGYYQTQYQGRQDASLFDGNVIALAGPPGLYGLSNYDLYSDDHVDSEVFSQELRLTSETDSPVQWIIGAYYRHEDSVRQTVFTEGALFGPILVIDRTNETTQWSGFGEANIDLPGAWGLDVGLRYSDYKQDITVDSEAGNQSEKVWTPRVNLRFEPNEDQLYYFQISKGFRLGGFNGGPPNLPGINIPNVDQYLAYKSDSLWNYEAGTKLVLADGRANLSGAVFYADWTEIPVFLTLAGGAYTPLVNLGDATSKGVEAEYSVAVNENLTLSVNGSYTKTELQGNAQYQKQRLPASPETMLNVSMSYERPLKNGWQVYANGNANYVGPYKSTLIEEFTDNVAANELDTRFGITKDEEVGDYVLVNLRIGLSTDAWDVSAFAKNVFGEDAATLSNTFSYAGAPSESFVTPRTVGVSLKRSF</sequence>
<dbReference type="GO" id="GO:0009279">
    <property type="term" value="C:cell outer membrane"/>
    <property type="evidence" value="ECO:0007669"/>
    <property type="project" value="UniProtKB-SubCell"/>
</dbReference>
<dbReference type="Gene3D" id="2.40.170.20">
    <property type="entry name" value="TonB-dependent receptor, beta-barrel domain"/>
    <property type="match status" value="1"/>
</dbReference>
<evidence type="ECO:0000256" key="5">
    <source>
        <dbReference type="ARBA" id="ARBA00022692"/>
    </source>
</evidence>
<evidence type="ECO:0000256" key="2">
    <source>
        <dbReference type="ARBA" id="ARBA00022448"/>
    </source>
</evidence>
<keyword evidence="5 11" id="KW-0812">Transmembrane</keyword>
<feature type="signal peptide" evidence="13">
    <location>
        <begin position="1"/>
        <end position="32"/>
    </location>
</feature>
<evidence type="ECO:0000256" key="8">
    <source>
        <dbReference type="ARBA" id="ARBA00023077"/>
    </source>
</evidence>
<dbReference type="RefSeq" id="WP_035579425.1">
    <property type="nucleotide sequence ID" value="NZ_ARYJ01000003.1"/>
</dbReference>
<evidence type="ECO:0000256" key="4">
    <source>
        <dbReference type="ARBA" id="ARBA00022496"/>
    </source>
</evidence>
<keyword evidence="13" id="KW-0732">Signal</keyword>
<dbReference type="STRING" id="1280952.HJA_05852"/>
<dbReference type="EMBL" id="ARYJ01000003">
    <property type="protein sequence ID" value="KCZ89751.1"/>
    <property type="molecule type" value="Genomic_DNA"/>
</dbReference>
<dbReference type="eggNOG" id="COG4773">
    <property type="taxonomic scope" value="Bacteria"/>
</dbReference>
<keyword evidence="8 12" id="KW-0798">TonB box</keyword>
<evidence type="ECO:0000256" key="9">
    <source>
        <dbReference type="ARBA" id="ARBA00023136"/>
    </source>
</evidence>
<evidence type="ECO:0000256" key="1">
    <source>
        <dbReference type="ARBA" id="ARBA00004571"/>
    </source>
</evidence>
<name>A0A059FGT7_9PROT</name>
<evidence type="ECO:0000256" key="12">
    <source>
        <dbReference type="RuleBase" id="RU003357"/>
    </source>
</evidence>
<feature type="domain" description="TonB-dependent receptor-like beta-barrel" evidence="14">
    <location>
        <begin position="283"/>
        <end position="704"/>
    </location>
</feature>
<organism evidence="16 17">
    <name type="scientific">Hyphomonas jannaschiana VP2</name>
    <dbReference type="NCBI Taxonomy" id="1280952"/>
    <lineage>
        <taxon>Bacteria</taxon>
        <taxon>Pseudomonadati</taxon>
        <taxon>Pseudomonadota</taxon>
        <taxon>Alphaproteobacteria</taxon>
        <taxon>Hyphomonadales</taxon>
        <taxon>Hyphomonadaceae</taxon>
        <taxon>Hyphomonas</taxon>
    </lineage>
</organism>
<dbReference type="Pfam" id="PF07715">
    <property type="entry name" value="Plug"/>
    <property type="match status" value="1"/>
</dbReference>
<keyword evidence="9 11" id="KW-0472">Membrane</keyword>
<dbReference type="GO" id="GO:0006826">
    <property type="term" value="P:iron ion transport"/>
    <property type="evidence" value="ECO:0007669"/>
    <property type="project" value="UniProtKB-KW"/>
</dbReference>
<evidence type="ECO:0000256" key="6">
    <source>
        <dbReference type="ARBA" id="ARBA00023004"/>
    </source>
</evidence>
<dbReference type="PATRIC" id="fig|1280952.3.peg.1161"/>
<evidence type="ECO:0000313" key="17">
    <source>
        <dbReference type="Proteomes" id="UP000024816"/>
    </source>
</evidence>
<evidence type="ECO:0000256" key="10">
    <source>
        <dbReference type="ARBA" id="ARBA00023237"/>
    </source>
</evidence>
<keyword evidence="3 11" id="KW-1134">Transmembrane beta strand</keyword>
<dbReference type="InterPro" id="IPR012910">
    <property type="entry name" value="Plug_dom"/>
</dbReference>
<comment type="subcellular location">
    <subcellularLocation>
        <location evidence="1 11">Cell outer membrane</location>
        <topology evidence="1 11">Multi-pass membrane protein</topology>
    </subcellularLocation>
</comment>
<dbReference type="PANTHER" id="PTHR32552:SF81">
    <property type="entry name" value="TONB-DEPENDENT OUTER MEMBRANE RECEPTOR"/>
    <property type="match status" value="1"/>
</dbReference>
<evidence type="ECO:0000256" key="7">
    <source>
        <dbReference type="ARBA" id="ARBA00023065"/>
    </source>
</evidence>
<evidence type="ECO:0000256" key="3">
    <source>
        <dbReference type="ARBA" id="ARBA00022452"/>
    </source>
</evidence>
<dbReference type="InterPro" id="IPR036942">
    <property type="entry name" value="Beta-barrel_TonB_sf"/>
</dbReference>
<keyword evidence="17" id="KW-1185">Reference proteome</keyword>